<comment type="subcellular location">
    <subcellularLocation>
        <location evidence="10">Cell inner membrane</location>
    </subcellularLocation>
    <subcellularLocation>
        <location evidence="2">Cell membrane</location>
        <topology evidence="2">Single-pass membrane protein</topology>
    </subcellularLocation>
</comment>
<evidence type="ECO:0000256" key="6">
    <source>
        <dbReference type="ARBA" id="ARBA00022692"/>
    </source>
</evidence>
<comment type="function">
    <text evidence="1 10">Controls the rotational direction of flagella during chemotaxis.</text>
</comment>
<evidence type="ECO:0000313" key="12">
    <source>
        <dbReference type="EMBL" id="AVX04079.1"/>
    </source>
</evidence>
<evidence type="ECO:0000256" key="1">
    <source>
        <dbReference type="ARBA" id="ARBA00002254"/>
    </source>
</evidence>
<keyword evidence="12" id="KW-0969">Cilium</keyword>
<dbReference type="Pfam" id="PF03748">
    <property type="entry name" value="FliL"/>
    <property type="match status" value="1"/>
</dbReference>
<evidence type="ECO:0000313" key="13">
    <source>
        <dbReference type="Proteomes" id="UP000258927"/>
    </source>
</evidence>
<evidence type="ECO:0000256" key="9">
    <source>
        <dbReference type="ARBA" id="ARBA00023136"/>
    </source>
</evidence>
<evidence type="ECO:0000256" key="7">
    <source>
        <dbReference type="ARBA" id="ARBA00022779"/>
    </source>
</evidence>
<keyword evidence="4" id="KW-1003">Cell membrane</keyword>
<sequence>MANEDANTAPEDGEEGEAGKKKPPLMVIIGAVVALLAAAGGGAYFFFFAGNGSDKPELAEVRTSVFYDLPTITVNLNDDADNDEVFLKLAIALELSDEALIDIVEPRMPRVLDTFQVYLRELRRSDLEGSAGIYRLKEELRRRVNLAVFPAQVDSILFKEILVQ</sequence>
<keyword evidence="12" id="KW-0282">Flagellum</keyword>
<evidence type="ECO:0000256" key="11">
    <source>
        <dbReference type="SAM" id="MobiDB-lite"/>
    </source>
</evidence>
<keyword evidence="10" id="KW-0997">Cell inner membrane</keyword>
<dbReference type="Proteomes" id="UP000258927">
    <property type="component" value="Chromosome"/>
</dbReference>
<proteinExistence type="inferred from homology"/>
<dbReference type="AlphaFoldDB" id="A0A2R4MDX3"/>
<dbReference type="GO" id="GO:0009425">
    <property type="term" value="C:bacterial-type flagellum basal body"/>
    <property type="evidence" value="ECO:0007669"/>
    <property type="project" value="InterPro"/>
</dbReference>
<keyword evidence="13" id="KW-1185">Reference proteome</keyword>
<feature type="transmembrane region" description="Helical" evidence="10">
    <location>
        <begin position="25"/>
        <end position="47"/>
    </location>
</feature>
<accession>A0A2R4MDX3</accession>
<reference evidence="12 13" key="1">
    <citation type="submission" date="2017-05" db="EMBL/GenBank/DDBJ databases">
        <title>Genome Analysis of Maritalea myrionectae HL2708#5.</title>
        <authorList>
            <consortium name="Cotde Inc.-PKNU"/>
            <person name="Jang D."/>
            <person name="Oh H.-M."/>
        </authorList>
    </citation>
    <scope>NUCLEOTIDE SEQUENCE [LARGE SCALE GENOMIC DNA]</scope>
    <source>
        <strain evidence="12 13">HL2708#5</strain>
    </source>
</reference>
<keyword evidence="7 10" id="KW-0283">Flagellar rotation</keyword>
<keyword evidence="6 10" id="KW-0812">Transmembrane</keyword>
<evidence type="ECO:0000256" key="10">
    <source>
        <dbReference type="RuleBase" id="RU364125"/>
    </source>
</evidence>
<keyword evidence="5 10" id="KW-0145">Chemotaxis</keyword>
<keyword evidence="12" id="KW-0966">Cell projection</keyword>
<protein>
    <recommendedName>
        <fullName evidence="10">Flagellar protein FliL</fullName>
    </recommendedName>
</protein>
<dbReference type="GO" id="GO:0006935">
    <property type="term" value="P:chemotaxis"/>
    <property type="evidence" value="ECO:0007669"/>
    <property type="project" value="UniProtKB-KW"/>
</dbReference>
<evidence type="ECO:0000256" key="4">
    <source>
        <dbReference type="ARBA" id="ARBA00022475"/>
    </source>
</evidence>
<feature type="region of interest" description="Disordered" evidence="11">
    <location>
        <begin position="1"/>
        <end position="20"/>
    </location>
</feature>
<dbReference type="GO" id="GO:0071978">
    <property type="term" value="P:bacterial-type flagellum-dependent swarming motility"/>
    <property type="evidence" value="ECO:0007669"/>
    <property type="project" value="TreeGrafter"/>
</dbReference>
<keyword evidence="9 10" id="KW-0472">Membrane</keyword>
<dbReference type="KEGG" id="mmyr:MXMO3_01549"/>
<dbReference type="RefSeq" id="WP_027834339.1">
    <property type="nucleotide sequence ID" value="NZ_CP021330.1"/>
</dbReference>
<evidence type="ECO:0000256" key="2">
    <source>
        <dbReference type="ARBA" id="ARBA00004162"/>
    </source>
</evidence>
<name>A0A2R4MDX3_9HYPH</name>
<dbReference type="STRING" id="1122213.GCA_000423365_01241"/>
<evidence type="ECO:0000256" key="3">
    <source>
        <dbReference type="ARBA" id="ARBA00008281"/>
    </source>
</evidence>
<comment type="similarity">
    <text evidence="3 10">Belongs to the FliL family.</text>
</comment>
<dbReference type="GO" id="GO:0005886">
    <property type="term" value="C:plasma membrane"/>
    <property type="evidence" value="ECO:0007669"/>
    <property type="project" value="UniProtKB-SubCell"/>
</dbReference>
<evidence type="ECO:0000256" key="5">
    <source>
        <dbReference type="ARBA" id="ARBA00022500"/>
    </source>
</evidence>
<dbReference type="PANTHER" id="PTHR35091:SF2">
    <property type="entry name" value="FLAGELLAR PROTEIN FLIL"/>
    <property type="match status" value="1"/>
</dbReference>
<dbReference type="PANTHER" id="PTHR35091">
    <property type="entry name" value="FLAGELLAR PROTEIN FLIL"/>
    <property type="match status" value="1"/>
</dbReference>
<evidence type="ECO:0000256" key="8">
    <source>
        <dbReference type="ARBA" id="ARBA00022989"/>
    </source>
</evidence>
<keyword evidence="8 10" id="KW-1133">Transmembrane helix</keyword>
<organism evidence="12 13">
    <name type="scientific">Maritalea myrionectae</name>
    <dbReference type="NCBI Taxonomy" id="454601"/>
    <lineage>
        <taxon>Bacteria</taxon>
        <taxon>Pseudomonadati</taxon>
        <taxon>Pseudomonadota</taxon>
        <taxon>Alphaproteobacteria</taxon>
        <taxon>Hyphomicrobiales</taxon>
        <taxon>Devosiaceae</taxon>
        <taxon>Maritalea</taxon>
    </lineage>
</organism>
<dbReference type="EMBL" id="CP021330">
    <property type="protein sequence ID" value="AVX04079.1"/>
    <property type="molecule type" value="Genomic_DNA"/>
</dbReference>
<dbReference type="InterPro" id="IPR005503">
    <property type="entry name" value="FliL"/>
</dbReference>
<gene>
    <name evidence="12" type="ORF">MXMO3_01549</name>
</gene>